<keyword evidence="2" id="KW-1185">Reference proteome</keyword>
<name>A0A517MXN3_9BACT</name>
<dbReference type="KEGG" id="amob:HG15A2_29690"/>
<dbReference type="PANTHER" id="PTHR13061">
    <property type="entry name" value="DYNACTIN SUBUNIT P25"/>
    <property type="match status" value="1"/>
</dbReference>
<protein>
    <submittedName>
        <fullName evidence="1">UDP-3-O-[3-hydroxymyristoyl] glucosamine N-acyltransferase</fullName>
    </submittedName>
</protein>
<keyword evidence="1" id="KW-0012">Acyltransferase</keyword>
<reference evidence="1 2" key="1">
    <citation type="submission" date="2019-02" db="EMBL/GenBank/DDBJ databases">
        <title>Deep-cultivation of Planctomycetes and their phenomic and genomic characterization uncovers novel biology.</title>
        <authorList>
            <person name="Wiegand S."/>
            <person name="Jogler M."/>
            <person name="Boedeker C."/>
            <person name="Pinto D."/>
            <person name="Vollmers J."/>
            <person name="Rivas-Marin E."/>
            <person name="Kohn T."/>
            <person name="Peeters S.H."/>
            <person name="Heuer A."/>
            <person name="Rast P."/>
            <person name="Oberbeckmann S."/>
            <person name="Bunk B."/>
            <person name="Jeske O."/>
            <person name="Meyerdierks A."/>
            <person name="Storesund J.E."/>
            <person name="Kallscheuer N."/>
            <person name="Luecker S."/>
            <person name="Lage O.M."/>
            <person name="Pohl T."/>
            <person name="Merkel B.J."/>
            <person name="Hornburger P."/>
            <person name="Mueller R.-W."/>
            <person name="Bruemmer F."/>
            <person name="Labrenz M."/>
            <person name="Spormann A.M."/>
            <person name="Op den Camp H."/>
            <person name="Overmann J."/>
            <person name="Amann R."/>
            <person name="Jetten M.S.M."/>
            <person name="Mascher T."/>
            <person name="Medema M.H."/>
            <person name="Devos D.P."/>
            <person name="Kaster A.-K."/>
            <person name="Ovreas L."/>
            <person name="Rohde M."/>
            <person name="Galperin M.Y."/>
            <person name="Jogler C."/>
        </authorList>
    </citation>
    <scope>NUCLEOTIDE SEQUENCE [LARGE SCALE GENOMIC DNA]</scope>
    <source>
        <strain evidence="1 2">HG15A2</strain>
    </source>
</reference>
<gene>
    <name evidence="1" type="ORF">HG15A2_29690</name>
</gene>
<organism evidence="1 2">
    <name type="scientific">Adhaeretor mobilis</name>
    <dbReference type="NCBI Taxonomy" id="1930276"/>
    <lineage>
        <taxon>Bacteria</taxon>
        <taxon>Pseudomonadati</taxon>
        <taxon>Planctomycetota</taxon>
        <taxon>Planctomycetia</taxon>
        <taxon>Pirellulales</taxon>
        <taxon>Lacipirellulaceae</taxon>
        <taxon>Adhaeretor</taxon>
    </lineage>
</organism>
<evidence type="ECO:0000313" key="2">
    <source>
        <dbReference type="Proteomes" id="UP000319852"/>
    </source>
</evidence>
<keyword evidence="1" id="KW-0808">Transferase</keyword>
<evidence type="ECO:0000313" key="1">
    <source>
        <dbReference type="EMBL" id="QDS99642.1"/>
    </source>
</evidence>
<dbReference type="GO" id="GO:0016746">
    <property type="term" value="F:acyltransferase activity"/>
    <property type="evidence" value="ECO:0007669"/>
    <property type="project" value="UniProtKB-KW"/>
</dbReference>
<accession>A0A517MXN3</accession>
<dbReference type="Gene3D" id="2.160.10.10">
    <property type="entry name" value="Hexapeptide repeat proteins"/>
    <property type="match status" value="1"/>
</dbReference>
<dbReference type="Proteomes" id="UP000319852">
    <property type="component" value="Chromosome"/>
</dbReference>
<dbReference type="PANTHER" id="PTHR13061:SF56">
    <property type="entry name" value="PROTEIN YRDA"/>
    <property type="match status" value="1"/>
</dbReference>
<proteinExistence type="predicted"/>
<dbReference type="InterPro" id="IPR047324">
    <property type="entry name" value="LbH_gamma_CA-like"/>
</dbReference>
<sequence>MQTKPLSSTAPPLCTLKTVLMSPLRTYNGIAPQLSARVYVDPAAVVIGNVVLGDDVSVWPGAMVRGDMHSIVVGNRTNIQDNAVLHITHASDYNPVGWPLTIGDDVVVGHSAVLHGCTVGNRVLVGIGAIVNDGAVVEDELIIGAGCLVPPGKTLESGFVYVGNPCRVLRALTEEEKRFFTYSAANYVKLKDEYLAEQRPPE</sequence>
<dbReference type="EMBL" id="CP036263">
    <property type="protein sequence ID" value="QDS99642.1"/>
    <property type="molecule type" value="Genomic_DNA"/>
</dbReference>
<dbReference type="InterPro" id="IPR050484">
    <property type="entry name" value="Transf_Hexapept/Carb_Anhydrase"/>
</dbReference>
<dbReference type="CDD" id="cd04645">
    <property type="entry name" value="LbH_gamma_CA_like"/>
    <property type="match status" value="1"/>
</dbReference>
<dbReference type="AlphaFoldDB" id="A0A517MXN3"/>
<dbReference type="InterPro" id="IPR011004">
    <property type="entry name" value="Trimer_LpxA-like_sf"/>
</dbReference>
<dbReference type="SUPFAM" id="SSF51161">
    <property type="entry name" value="Trimeric LpxA-like enzymes"/>
    <property type="match status" value="1"/>
</dbReference>